<dbReference type="PROSITE" id="PS50887">
    <property type="entry name" value="GGDEF"/>
    <property type="match status" value="1"/>
</dbReference>
<dbReference type="InterPro" id="IPR046342">
    <property type="entry name" value="CBS_dom_sf"/>
</dbReference>
<dbReference type="SUPFAM" id="SSF55073">
    <property type="entry name" value="Nucleotide cyclase"/>
    <property type="match status" value="1"/>
</dbReference>
<dbReference type="NCBIfam" id="TIGR00254">
    <property type="entry name" value="GGDEF"/>
    <property type="match status" value="1"/>
</dbReference>
<dbReference type="Gene3D" id="3.10.580.10">
    <property type="entry name" value="CBS-domain"/>
    <property type="match status" value="1"/>
</dbReference>
<comment type="caution">
    <text evidence="3">The sequence shown here is derived from an EMBL/GenBank/DDBJ whole genome shotgun (WGS) entry which is preliminary data.</text>
</comment>
<dbReference type="InterPro" id="IPR029787">
    <property type="entry name" value="Nucleotide_cyclase"/>
</dbReference>
<dbReference type="RefSeq" id="WP_406763205.1">
    <property type="nucleotide sequence ID" value="NZ_JBJHZY010000001.1"/>
</dbReference>
<evidence type="ECO:0000259" key="2">
    <source>
        <dbReference type="PROSITE" id="PS50887"/>
    </source>
</evidence>
<dbReference type="CDD" id="cd04598">
    <property type="entry name" value="CBS_pair_GGDEF_EAL"/>
    <property type="match status" value="1"/>
</dbReference>
<dbReference type="PANTHER" id="PTHR33121">
    <property type="entry name" value="CYCLIC DI-GMP PHOSPHODIESTERASE PDEF"/>
    <property type="match status" value="1"/>
</dbReference>
<name>A0ABW8TLN6_9CLOT</name>
<dbReference type="SMART" id="SM00267">
    <property type="entry name" value="GGDEF"/>
    <property type="match status" value="1"/>
</dbReference>
<dbReference type="SUPFAM" id="SSF54631">
    <property type="entry name" value="CBS-domain pair"/>
    <property type="match status" value="1"/>
</dbReference>
<dbReference type="PANTHER" id="PTHR33121:SF76">
    <property type="entry name" value="SIGNALING PROTEIN"/>
    <property type="match status" value="1"/>
</dbReference>
<dbReference type="InterPro" id="IPR050706">
    <property type="entry name" value="Cyclic-di-GMP_PDE-like"/>
</dbReference>
<dbReference type="InterPro" id="IPR000644">
    <property type="entry name" value="CBS_dom"/>
</dbReference>
<keyword evidence="4" id="KW-1185">Reference proteome</keyword>
<dbReference type="CDD" id="cd01949">
    <property type="entry name" value="GGDEF"/>
    <property type="match status" value="1"/>
</dbReference>
<dbReference type="SUPFAM" id="SSF141868">
    <property type="entry name" value="EAL domain-like"/>
    <property type="match status" value="1"/>
</dbReference>
<dbReference type="InterPro" id="IPR043128">
    <property type="entry name" value="Rev_trsase/Diguanyl_cyclase"/>
</dbReference>
<reference evidence="3 4" key="1">
    <citation type="submission" date="2024-11" db="EMBL/GenBank/DDBJ databases">
        <authorList>
            <person name="Heng Y.C."/>
            <person name="Lim A.C.H."/>
            <person name="Lee J.K.Y."/>
            <person name="Kittelmann S."/>
        </authorList>
    </citation>
    <scope>NUCLEOTIDE SEQUENCE [LARGE SCALE GENOMIC DNA]</scope>
    <source>
        <strain evidence="3 4">WILCCON 0202</strain>
    </source>
</reference>
<dbReference type="InterPro" id="IPR035919">
    <property type="entry name" value="EAL_sf"/>
</dbReference>
<dbReference type="SMART" id="SM00052">
    <property type="entry name" value="EAL"/>
    <property type="match status" value="1"/>
</dbReference>
<dbReference type="EMBL" id="JBJHZY010000001">
    <property type="protein sequence ID" value="MFL0266574.1"/>
    <property type="molecule type" value="Genomic_DNA"/>
</dbReference>
<dbReference type="PROSITE" id="PS50883">
    <property type="entry name" value="EAL"/>
    <property type="match status" value="1"/>
</dbReference>
<evidence type="ECO:0000313" key="3">
    <source>
        <dbReference type="EMBL" id="MFL0266574.1"/>
    </source>
</evidence>
<dbReference type="Pfam" id="PF00563">
    <property type="entry name" value="EAL"/>
    <property type="match status" value="1"/>
</dbReference>
<feature type="domain" description="GGDEF" evidence="2">
    <location>
        <begin position="437"/>
        <end position="592"/>
    </location>
</feature>
<sequence length="592" mass="68201">MIEIENQTPSNELMELERILKNEEILTVFQPIVELKNGNIIGYEGLSRGPMNSPLYTPDKLFKAAEENHMLWDLELLCRVKAIERARNIDSDKYLFINVDPYIFKDEKFKKGFTKEFLARHNMSPETIIFEITEKTCIEDYKTFNAALTNYTEQGYKIAIDDTGSGYSGLKMLSETKPQYIKIDMDLIRDIDKDFFKQELIKSFVSLSEVTMMKLIAEGIETKEELLTLIDLGVYAGQGFYLQRPAESFLNLPDTILHVINKRNRENESRQYQGVKNHIGQIARKDKVFSYNSSCNEIKKYMEENKITGACIVNNNFPVGLVMRHDLDSALATQYGVAVFSRRPISLVMNKEPLIVDFYDTVNQVSKAAMERCNENLYDYVIVTKDNKYYGVVTIRNLLEYTTKLEYNYAKGLNPLTGLPGNTVIEEYMEDMRSGENECTVLYFDLDNFKVYNDTYGFENGDKILKYTGDLIQNKVKKTFPCNSFIGHIGGDDFVCVIQNDFDKCKDLCEGIIEEFDKEVLRFFNEKDKENGYIEALDRKGALDRFSLTSISIAGIHKNLRNYTDVEEISKDITNIKKSVKSIKGSSFFIRS</sequence>
<dbReference type="Pfam" id="PF00990">
    <property type="entry name" value="GGDEF"/>
    <property type="match status" value="1"/>
</dbReference>
<dbReference type="InterPro" id="IPR001633">
    <property type="entry name" value="EAL_dom"/>
</dbReference>
<evidence type="ECO:0000259" key="1">
    <source>
        <dbReference type="PROSITE" id="PS50883"/>
    </source>
</evidence>
<gene>
    <name evidence="3" type="ORF">ACJDUH_00575</name>
</gene>
<evidence type="ECO:0000313" key="4">
    <source>
        <dbReference type="Proteomes" id="UP001623661"/>
    </source>
</evidence>
<feature type="domain" description="EAL" evidence="1">
    <location>
        <begin position="9"/>
        <end position="259"/>
    </location>
</feature>
<protein>
    <submittedName>
        <fullName evidence="3">GGDEF domain-containing protein</fullName>
    </submittedName>
</protein>
<dbReference type="Gene3D" id="3.20.20.450">
    <property type="entry name" value="EAL domain"/>
    <property type="match status" value="1"/>
</dbReference>
<dbReference type="CDD" id="cd01948">
    <property type="entry name" value="EAL"/>
    <property type="match status" value="1"/>
</dbReference>
<dbReference type="InterPro" id="IPR000160">
    <property type="entry name" value="GGDEF_dom"/>
</dbReference>
<dbReference type="Pfam" id="PF00571">
    <property type="entry name" value="CBS"/>
    <property type="match status" value="1"/>
</dbReference>
<proteinExistence type="predicted"/>
<organism evidence="3 4">
    <name type="scientific">Candidatus Clostridium radicumherbarum</name>
    <dbReference type="NCBI Taxonomy" id="3381662"/>
    <lineage>
        <taxon>Bacteria</taxon>
        <taxon>Bacillati</taxon>
        <taxon>Bacillota</taxon>
        <taxon>Clostridia</taxon>
        <taxon>Eubacteriales</taxon>
        <taxon>Clostridiaceae</taxon>
        <taxon>Clostridium</taxon>
    </lineage>
</organism>
<dbReference type="Gene3D" id="3.30.70.270">
    <property type="match status" value="1"/>
</dbReference>
<accession>A0ABW8TLN6</accession>
<dbReference type="Proteomes" id="UP001623661">
    <property type="component" value="Unassembled WGS sequence"/>
</dbReference>